<keyword evidence="2" id="KW-0472">Membrane</keyword>
<evidence type="ECO:0000256" key="1">
    <source>
        <dbReference type="SAM" id="Coils"/>
    </source>
</evidence>
<keyword evidence="2" id="KW-0812">Transmembrane</keyword>
<feature type="transmembrane region" description="Helical" evidence="2">
    <location>
        <begin position="12"/>
        <end position="33"/>
    </location>
</feature>
<dbReference type="RefSeq" id="WP_003387229.1">
    <property type="nucleotide sequence ID" value="NZ_APBN01000002.1"/>
</dbReference>
<gene>
    <name evidence="3" type="ORF">I532_06835</name>
</gene>
<feature type="coiled-coil region" evidence="1">
    <location>
        <begin position="41"/>
        <end position="79"/>
    </location>
</feature>
<sequence length="185" mass="21196">MIPFRHHLISLVAVFFSLGIGILLGGMTGHSWFSVEEQAVLSKMETRYSQALKSNNELKQQLNRLLIEMERNNEEAAHLMAVRYADAMQGNKVYVWQSPELQIGRLLRLFEQVGVEIVPYGQGSVPLDGPILALGKTKPDWLEQLPGECRWLFVDKVPETFSQQWGLLDRVQKLMAEMRVEREKS</sequence>
<comment type="caution">
    <text evidence="3">The sequence shown here is derived from an EMBL/GenBank/DDBJ whole genome shotgun (WGS) entry which is preliminary data.</text>
</comment>
<dbReference type="EMBL" id="APBN01000002">
    <property type="protein sequence ID" value="EMT53709.1"/>
    <property type="molecule type" value="Genomic_DNA"/>
</dbReference>
<organism evidence="3 4">
    <name type="scientific">Brevibacillus borstelensis AK1</name>
    <dbReference type="NCBI Taxonomy" id="1300222"/>
    <lineage>
        <taxon>Bacteria</taxon>
        <taxon>Bacillati</taxon>
        <taxon>Bacillota</taxon>
        <taxon>Bacilli</taxon>
        <taxon>Bacillales</taxon>
        <taxon>Paenibacillaceae</taxon>
        <taxon>Brevibacillus</taxon>
    </lineage>
</organism>
<dbReference type="OrthoDB" id="2382049at2"/>
<dbReference type="GO" id="GO:0055070">
    <property type="term" value="P:copper ion homeostasis"/>
    <property type="evidence" value="ECO:0007669"/>
    <property type="project" value="InterPro"/>
</dbReference>
<keyword evidence="4" id="KW-1185">Reference proteome</keyword>
<accession>M8DBP4</accession>
<evidence type="ECO:0000313" key="3">
    <source>
        <dbReference type="EMBL" id="EMT53709.1"/>
    </source>
</evidence>
<dbReference type="Pfam" id="PF11382">
    <property type="entry name" value="MctB"/>
    <property type="match status" value="1"/>
</dbReference>
<keyword evidence="2" id="KW-1133">Transmembrane helix</keyword>
<dbReference type="InterPro" id="IPR021522">
    <property type="entry name" value="MctB"/>
</dbReference>
<proteinExistence type="predicted"/>
<dbReference type="Proteomes" id="UP000012081">
    <property type="component" value="Unassembled WGS sequence"/>
</dbReference>
<evidence type="ECO:0000256" key="2">
    <source>
        <dbReference type="SAM" id="Phobius"/>
    </source>
</evidence>
<dbReference type="GO" id="GO:0016020">
    <property type="term" value="C:membrane"/>
    <property type="evidence" value="ECO:0007669"/>
    <property type="project" value="InterPro"/>
</dbReference>
<dbReference type="AlphaFoldDB" id="M8DBP4"/>
<evidence type="ECO:0000313" key="4">
    <source>
        <dbReference type="Proteomes" id="UP000012081"/>
    </source>
</evidence>
<evidence type="ECO:0008006" key="5">
    <source>
        <dbReference type="Google" id="ProtNLM"/>
    </source>
</evidence>
<reference evidence="3 4" key="1">
    <citation type="submission" date="2013-03" db="EMBL/GenBank/DDBJ databases">
        <title>Assembly of a new bacterial strain Brevibacillus borstelensis AK1.</title>
        <authorList>
            <person name="Rajan I."/>
            <person name="PoliReddy D."/>
            <person name="Sugumar T."/>
            <person name="Rathinam K."/>
            <person name="Alqarawi S."/>
            <person name="Khalil A.B."/>
            <person name="Sivakumar N."/>
        </authorList>
    </citation>
    <scope>NUCLEOTIDE SEQUENCE [LARGE SCALE GENOMIC DNA]</scope>
    <source>
        <strain evidence="3 4">AK1</strain>
    </source>
</reference>
<name>M8DBP4_9BACL</name>
<protein>
    <recommendedName>
        <fullName evidence="5">Copper transporter</fullName>
    </recommendedName>
</protein>
<keyword evidence="1" id="KW-0175">Coiled coil</keyword>
<dbReference type="GeneID" id="89500221"/>
<dbReference type="STRING" id="1300222.I532_06835"/>
<dbReference type="PATRIC" id="fig|1300222.3.peg.1403"/>